<evidence type="ECO:0000256" key="2">
    <source>
        <dbReference type="ARBA" id="ARBA00022729"/>
    </source>
</evidence>
<protein>
    <recommendedName>
        <fullName evidence="3">NodB homology domain-containing protein</fullName>
    </recommendedName>
</protein>
<keyword evidence="5" id="KW-1185">Reference proteome</keyword>
<dbReference type="Pfam" id="PF01522">
    <property type="entry name" value="Polysacc_deac_1"/>
    <property type="match status" value="1"/>
</dbReference>
<dbReference type="InterPro" id="IPR051398">
    <property type="entry name" value="Polysacch_Deacetylase"/>
</dbReference>
<evidence type="ECO:0000313" key="5">
    <source>
        <dbReference type="Proteomes" id="UP000254326"/>
    </source>
</evidence>
<dbReference type="GO" id="GO:0005975">
    <property type="term" value="P:carbohydrate metabolic process"/>
    <property type="evidence" value="ECO:0007669"/>
    <property type="project" value="InterPro"/>
</dbReference>
<evidence type="ECO:0000259" key="3">
    <source>
        <dbReference type="Pfam" id="PF01522"/>
    </source>
</evidence>
<keyword evidence="2" id="KW-0732">Signal</keyword>
<sequence>MGQMFKIRFFAKFLLMIVLYLLVLLRKGKSIGQVRVLIFHEVLELDRFKKVISFLGRDWNFITPSQFIAFNEGRATLKGRNLLVTFDDGFISSCHAQNQVLQPKGIKSIFFLATSFIGIDSYDKCNLFIKEQFDVDQYGFEHARFPMSWREANLLSDSENLIASHTATHPRLSDISLTRLKRDIDLASSQLESEMQVFSQKDFAFPFGGISSIDRESFEFCSLRFERIYSGFRGNNTPNCKLIFRDSINLNEPLFYTKVYLSGILDMNRSKIFKILGCKEVAS</sequence>
<dbReference type="OrthoDB" id="9814639at2"/>
<organism evidence="4 5">
    <name type="scientific">Marinomonas piezotolerans</name>
    <dbReference type="NCBI Taxonomy" id="2213058"/>
    <lineage>
        <taxon>Bacteria</taxon>
        <taxon>Pseudomonadati</taxon>
        <taxon>Pseudomonadota</taxon>
        <taxon>Gammaproteobacteria</taxon>
        <taxon>Oceanospirillales</taxon>
        <taxon>Oceanospirillaceae</taxon>
        <taxon>Marinomonas</taxon>
    </lineage>
</organism>
<dbReference type="PANTHER" id="PTHR34216">
    <property type="match status" value="1"/>
</dbReference>
<gene>
    <name evidence="4" type="ORF">DN730_10440</name>
</gene>
<dbReference type="Proteomes" id="UP000254326">
    <property type="component" value="Unassembled WGS sequence"/>
</dbReference>
<dbReference type="AlphaFoldDB" id="A0A370U8C0"/>
<dbReference type="PANTHER" id="PTHR34216:SF3">
    <property type="entry name" value="POLY-BETA-1,6-N-ACETYL-D-GLUCOSAMINE N-DEACETYLASE"/>
    <property type="match status" value="1"/>
</dbReference>
<accession>A0A370U8C0</accession>
<comment type="caution">
    <text evidence="4">The sequence shown here is derived from an EMBL/GenBank/DDBJ whole genome shotgun (WGS) entry which is preliminary data.</text>
</comment>
<dbReference type="EMBL" id="QKRA01000004">
    <property type="protein sequence ID" value="RDL44046.1"/>
    <property type="molecule type" value="Genomic_DNA"/>
</dbReference>
<dbReference type="GO" id="GO:0005576">
    <property type="term" value="C:extracellular region"/>
    <property type="evidence" value="ECO:0007669"/>
    <property type="project" value="UniProtKB-SubCell"/>
</dbReference>
<dbReference type="InterPro" id="IPR011330">
    <property type="entry name" value="Glyco_hydro/deAcase_b/a-brl"/>
</dbReference>
<reference evidence="4 5" key="1">
    <citation type="submission" date="2018-06" db="EMBL/GenBank/DDBJ databases">
        <title>Marinomonas sp. YLB-05 draft genome sequence.</title>
        <authorList>
            <person name="Yu L."/>
            <person name="Tang X."/>
        </authorList>
    </citation>
    <scope>NUCLEOTIDE SEQUENCE [LARGE SCALE GENOMIC DNA]</scope>
    <source>
        <strain evidence="4 5">YLB-05</strain>
    </source>
</reference>
<dbReference type="RefSeq" id="WP_115468084.1">
    <property type="nucleotide sequence ID" value="NZ_QKRA01000004.1"/>
</dbReference>
<name>A0A370U8C0_9GAMM</name>
<dbReference type="CDD" id="cd10918">
    <property type="entry name" value="CE4_NodB_like_5s_6s"/>
    <property type="match status" value="1"/>
</dbReference>
<dbReference type="Gene3D" id="3.20.20.370">
    <property type="entry name" value="Glycoside hydrolase/deacetylase"/>
    <property type="match status" value="1"/>
</dbReference>
<feature type="domain" description="NodB homology" evidence="3">
    <location>
        <begin position="77"/>
        <end position="212"/>
    </location>
</feature>
<evidence type="ECO:0000313" key="4">
    <source>
        <dbReference type="EMBL" id="RDL44046.1"/>
    </source>
</evidence>
<dbReference type="SUPFAM" id="SSF88713">
    <property type="entry name" value="Glycoside hydrolase/deacetylase"/>
    <property type="match status" value="1"/>
</dbReference>
<dbReference type="InterPro" id="IPR002509">
    <property type="entry name" value="NODB_dom"/>
</dbReference>
<evidence type="ECO:0000256" key="1">
    <source>
        <dbReference type="ARBA" id="ARBA00004613"/>
    </source>
</evidence>
<comment type="subcellular location">
    <subcellularLocation>
        <location evidence="1">Secreted</location>
    </subcellularLocation>
</comment>
<proteinExistence type="predicted"/>
<dbReference type="GO" id="GO:0016810">
    <property type="term" value="F:hydrolase activity, acting on carbon-nitrogen (but not peptide) bonds"/>
    <property type="evidence" value="ECO:0007669"/>
    <property type="project" value="InterPro"/>
</dbReference>